<dbReference type="EMBL" id="CAJNNV010031905">
    <property type="protein sequence ID" value="CAE8638282.1"/>
    <property type="molecule type" value="Genomic_DNA"/>
</dbReference>
<comment type="caution">
    <text evidence="9">The sequence shown here is derived from an EMBL/GenBank/DDBJ whole genome shotgun (WGS) entry which is preliminary data.</text>
</comment>
<keyword evidence="7" id="KW-0406">Ion transport</keyword>
<feature type="transmembrane region" description="Helical" evidence="7">
    <location>
        <begin position="58"/>
        <end position="77"/>
    </location>
</feature>
<dbReference type="OrthoDB" id="206618at2759"/>
<evidence type="ECO:0000313" key="9">
    <source>
        <dbReference type="EMBL" id="CAE8638282.1"/>
    </source>
</evidence>
<dbReference type="PANTHER" id="PTHR11660:SF57">
    <property type="entry name" value="SOLUTE CARRIER FAMILY 40 MEMBER"/>
    <property type="match status" value="1"/>
</dbReference>
<keyword evidence="4 7" id="KW-0812">Transmembrane</keyword>
<keyword evidence="10" id="KW-1185">Reference proteome</keyword>
<dbReference type="InterPro" id="IPR009716">
    <property type="entry name" value="Ferroportin-1"/>
</dbReference>
<feature type="transmembrane region" description="Helical" evidence="7">
    <location>
        <begin position="26"/>
        <end position="46"/>
    </location>
</feature>
<comment type="similarity">
    <text evidence="2 7">Belongs to the ferroportin (FP) (TC 2.A.100) family. SLC40A subfamily.</text>
</comment>
<organism evidence="9 10">
    <name type="scientific">Polarella glacialis</name>
    <name type="common">Dinoflagellate</name>
    <dbReference type="NCBI Taxonomy" id="89957"/>
    <lineage>
        <taxon>Eukaryota</taxon>
        <taxon>Sar</taxon>
        <taxon>Alveolata</taxon>
        <taxon>Dinophyceae</taxon>
        <taxon>Suessiales</taxon>
        <taxon>Suessiaceae</taxon>
        <taxon>Polarella</taxon>
    </lineage>
</organism>
<sequence length="261" mass="27862">MVFFTVLSSHDVVLTAYLSQVGLHPMVLSSFRALGAAAGVLGATSFDLMAEAHGMRKVTGSFLTMQAGTCLIAALALGSQQGVPGRAPAWLGGTPWYLLPFLGAIVISRVGLYGFDVGFSTLSQGLVDERHRGTVGGVTQSLCALATLCMYVTTSAVTTIFGTAGFEMLVWASTAAVAIALLTYWTWCMLYHEHEHIHGSEGNVYAIEDDSGHGHSHGSTGQSKHDHVHTAQQEKSLKADGQGWRKHRHVHYHGPLWMAGG</sequence>
<keyword evidence="3 7" id="KW-0813">Transport</keyword>
<comment type="function">
    <text evidence="7">May be involved in iron transport and iron homeostasis.</text>
</comment>
<evidence type="ECO:0000256" key="8">
    <source>
        <dbReference type="SAM" id="MobiDB-lite"/>
    </source>
</evidence>
<evidence type="ECO:0000256" key="1">
    <source>
        <dbReference type="ARBA" id="ARBA00004141"/>
    </source>
</evidence>
<name>A0A813HKN1_POLGL</name>
<comment type="subcellular location">
    <subcellularLocation>
        <location evidence="1 7">Membrane</location>
        <topology evidence="1 7">Multi-pass membrane protein</topology>
    </subcellularLocation>
</comment>
<feature type="transmembrane region" description="Helical" evidence="7">
    <location>
        <begin position="168"/>
        <end position="187"/>
    </location>
</feature>
<dbReference type="Gene3D" id="1.20.1250.20">
    <property type="entry name" value="MFS general substrate transporter like domains"/>
    <property type="match status" value="1"/>
</dbReference>
<dbReference type="PANTHER" id="PTHR11660">
    <property type="entry name" value="SOLUTE CARRIER FAMILY 40 MEMBER"/>
    <property type="match status" value="1"/>
</dbReference>
<evidence type="ECO:0000256" key="2">
    <source>
        <dbReference type="ARBA" id="ARBA00006279"/>
    </source>
</evidence>
<reference evidence="9" key="1">
    <citation type="submission" date="2021-02" db="EMBL/GenBank/DDBJ databases">
        <authorList>
            <person name="Dougan E. K."/>
            <person name="Rhodes N."/>
            <person name="Thang M."/>
            <person name="Chan C."/>
        </authorList>
    </citation>
    <scope>NUCLEOTIDE SEQUENCE</scope>
</reference>
<dbReference type="Pfam" id="PF06963">
    <property type="entry name" value="FPN1"/>
    <property type="match status" value="1"/>
</dbReference>
<dbReference type="SUPFAM" id="SSF103473">
    <property type="entry name" value="MFS general substrate transporter"/>
    <property type="match status" value="1"/>
</dbReference>
<dbReference type="InterPro" id="IPR036259">
    <property type="entry name" value="MFS_trans_sf"/>
</dbReference>
<dbReference type="GO" id="GO:0005381">
    <property type="term" value="F:iron ion transmembrane transporter activity"/>
    <property type="evidence" value="ECO:0007669"/>
    <property type="project" value="UniProtKB-UniRule"/>
</dbReference>
<keyword evidence="5 7" id="KW-1133">Transmembrane helix</keyword>
<proteinExistence type="inferred from homology"/>
<evidence type="ECO:0000256" key="6">
    <source>
        <dbReference type="ARBA" id="ARBA00023136"/>
    </source>
</evidence>
<dbReference type="AlphaFoldDB" id="A0A813HKN1"/>
<dbReference type="Proteomes" id="UP000654075">
    <property type="component" value="Unassembled WGS sequence"/>
</dbReference>
<feature type="transmembrane region" description="Helical" evidence="7">
    <location>
        <begin position="97"/>
        <end position="122"/>
    </location>
</feature>
<accession>A0A813HKN1</accession>
<comment type="caution">
    <text evidence="7">Lacks conserved residue(s) required for the propagation of feature annotation.</text>
</comment>
<feature type="transmembrane region" description="Helical" evidence="7">
    <location>
        <begin position="142"/>
        <end position="162"/>
    </location>
</feature>
<dbReference type="GO" id="GO:0016020">
    <property type="term" value="C:membrane"/>
    <property type="evidence" value="ECO:0007669"/>
    <property type="project" value="UniProtKB-SubCell"/>
</dbReference>
<feature type="region of interest" description="Disordered" evidence="8">
    <location>
        <begin position="208"/>
        <end position="240"/>
    </location>
</feature>
<evidence type="ECO:0000256" key="5">
    <source>
        <dbReference type="ARBA" id="ARBA00022989"/>
    </source>
</evidence>
<protein>
    <recommendedName>
        <fullName evidence="7">Solute carrier family 40 member</fullName>
    </recommendedName>
</protein>
<gene>
    <name evidence="9" type="ORF">PGLA1383_LOCUS53476</name>
</gene>
<evidence type="ECO:0000256" key="4">
    <source>
        <dbReference type="ARBA" id="ARBA00022692"/>
    </source>
</evidence>
<keyword evidence="6 7" id="KW-0472">Membrane</keyword>
<evidence type="ECO:0000313" key="10">
    <source>
        <dbReference type="Proteomes" id="UP000654075"/>
    </source>
</evidence>
<evidence type="ECO:0000256" key="3">
    <source>
        <dbReference type="ARBA" id="ARBA00022448"/>
    </source>
</evidence>
<evidence type="ECO:0000256" key="7">
    <source>
        <dbReference type="RuleBase" id="RU365065"/>
    </source>
</evidence>